<dbReference type="InterPro" id="IPR037171">
    <property type="entry name" value="NagB/RpiA_transferase-like"/>
</dbReference>
<dbReference type="Gene3D" id="3.40.1080.10">
    <property type="entry name" value="Glutaconate Coenzyme A-transferase"/>
    <property type="match status" value="2"/>
</dbReference>
<dbReference type="AlphaFoldDB" id="G0QR99"/>
<dbReference type="OMA" id="GMGPHPT"/>
<comment type="pathway">
    <text evidence="3">Ketone metabolism; succinyl-CoA degradation; acetoacetyl-CoA from succinyl-CoA: step 1/1.</text>
</comment>
<dbReference type="InParanoid" id="G0QR99"/>
<dbReference type="PROSITE" id="PS01273">
    <property type="entry name" value="COA_TRANSF_1"/>
    <property type="match status" value="1"/>
</dbReference>
<protein>
    <recommendedName>
        <fullName evidence="3">Succinyl-CoA:3-ketoacid-coenzyme A transferase</fullName>
        <ecNumber evidence="3">2.8.3.5</ecNumber>
    </recommendedName>
</protein>
<dbReference type="SMART" id="SM00882">
    <property type="entry name" value="CoA_trans"/>
    <property type="match status" value="2"/>
</dbReference>
<dbReference type="Pfam" id="PF01144">
    <property type="entry name" value="CoA_trans"/>
    <property type="match status" value="2"/>
</dbReference>
<dbReference type="PANTHER" id="PTHR13707:SF23">
    <property type="entry name" value="SUCCINYL-COA:3-KETOACID-COENZYME A TRANSFERASE"/>
    <property type="match status" value="1"/>
</dbReference>
<evidence type="ECO:0000313" key="5">
    <source>
        <dbReference type="EMBL" id="EGR32251.1"/>
    </source>
</evidence>
<dbReference type="Proteomes" id="UP000008983">
    <property type="component" value="Unassembled WGS sequence"/>
</dbReference>
<keyword evidence="3" id="KW-0496">Mitochondrion</keyword>
<reference evidence="5 6" key="1">
    <citation type="submission" date="2011-07" db="EMBL/GenBank/DDBJ databases">
        <authorList>
            <person name="Coyne R."/>
            <person name="Brami D."/>
            <person name="Johnson J."/>
            <person name="Hostetler J."/>
            <person name="Hannick L."/>
            <person name="Clark T."/>
            <person name="Cassidy-Hanley D."/>
            <person name="Inman J."/>
        </authorList>
    </citation>
    <scope>NUCLEOTIDE SEQUENCE [LARGE SCALE GENOMIC DNA]</scope>
    <source>
        <strain evidence="5 6">G5</strain>
    </source>
</reference>
<keyword evidence="2 3" id="KW-0808">Transferase</keyword>
<accession>G0QR99</accession>
<dbReference type="RefSeq" id="XP_004035737.1">
    <property type="nucleotide sequence ID" value="XM_004035689.1"/>
</dbReference>
<feature type="active site" description="5-glutamyl coenzyme A thioester intermediate" evidence="4">
    <location>
        <position position="330"/>
    </location>
</feature>
<dbReference type="STRING" id="857967.G0QR99"/>
<dbReference type="InterPro" id="IPR004163">
    <property type="entry name" value="CoA_transf_BS"/>
</dbReference>
<comment type="similarity">
    <text evidence="1 3">Belongs to the 3-oxoacid CoA-transferase family.</text>
</comment>
<evidence type="ECO:0000313" key="6">
    <source>
        <dbReference type="Proteomes" id="UP000008983"/>
    </source>
</evidence>
<name>G0QR99_ICHMU</name>
<dbReference type="GO" id="GO:0008260">
    <property type="term" value="F:succinyl-CoA:3-oxo-acid CoA-transferase activity"/>
    <property type="evidence" value="ECO:0007669"/>
    <property type="project" value="UniProtKB-EC"/>
</dbReference>
<comment type="function">
    <text evidence="3">Key enzyme for ketone body catabolism. Transfers the CoA moiety from succinate to acetoacetate. Formation of the enzyme-CoA intermediate proceeds via an unstable anhydride species formed between the carboxylate groups of the enzyme and substrate.</text>
</comment>
<dbReference type="EC" id="2.8.3.5" evidence="3"/>
<evidence type="ECO:0000256" key="3">
    <source>
        <dbReference type="PIRNR" id="PIRNR000858"/>
    </source>
</evidence>
<evidence type="ECO:0000256" key="2">
    <source>
        <dbReference type="ARBA" id="ARBA00022679"/>
    </source>
</evidence>
<comment type="catalytic activity">
    <reaction evidence="3">
        <text>a 3-oxo acid + succinyl-CoA = a 3-oxoacyl-CoA + succinate</text>
        <dbReference type="Rhea" id="RHEA:24564"/>
        <dbReference type="ChEBI" id="CHEBI:30031"/>
        <dbReference type="ChEBI" id="CHEBI:35973"/>
        <dbReference type="ChEBI" id="CHEBI:57292"/>
        <dbReference type="ChEBI" id="CHEBI:90726"/>
        <dbReference type="EC" id="2.8.3.5"/>
    </reaction>
</comment>
<dbReference type="GO" id="GO:0046952">
    <property type="term" value="P:ketone body catabolic process"/>
    <property type="evidence" value="ECO:0007669"/>
    <property type="project" value="InterPro"/>
</dbReference>
<keyword evidence="6" id="KW-1185">Reference proteome</keyword>
<dbReference type="OrthoDB" id="1933379at2759"/>
<dbReference type="InterPro" id="IPR014388">
    <property type="entry name" value="3-oxoacid_CoA-transferase"/>
</dbReference>
<sequence length="499" mass="55104">MLKLITKHSKVKNMTIQSIKNYAKICSSSAEALEGLKDGDQILMGGFGICGIPENSINQILKMGTKDLWVCSNTCGISNWGLGLLLASGQIRKVSASYVGENPVFEKLFRGGELEVELQPQGTLAEKMRSGGLGIPAFYTPTGVGTYVEYGNVPTKYGKNGSTIPIQTSQPKERRVFDGRAYIMEETFINADFSLVKAQKADKKGNLYYNKTARNFNDDAILGGKIRVAEVEEIVENGELDPDQIHTPGIFVDRIFVGEKFERKFEKLVYDKSDEPKQEKQSHKDKVRDKIVSRAAKEVKSGMNLNLGIGIPTLLPQYVPKDVKIMLQSELGVHGVGPYPKKGQEHPDIINAGKETITLLPQASTFSSSTSFGIIRGDHLDMTMLGAMQISRYCDIANWIIPGKLVKGMGGAMDLVSCKSKVIVLMEHNNKNGEFKVLEQCTLPLTGKGVVNTLITEKAVFRNWNGELVCTEIAKEFTLEEVRQSTGFNFRTADNLIQF</sequence>
<gene>
    <name evidence="5" type="ORF">IMG5_091000</name>
</gene>
<proteinExistence type="inferred from homology"/>
<dbReference type="UniPathway" id="UPA00929">
    <property type="reaction ID" value="UER00894"/>
</dbReference>
<dbReference type="NCBIfam" id="TIGR02428">
    <property type="entry name" value="pcaJ_scoB_fam"/>
    <property type="match status" value="1"/>
</dbReference>
<dbReference type="GeneID" id="14908423"/>
<dbReference type="PIRSF" id="PIRSF000858">
    <property type="entry name" value="SCOT-t"/>
    <property type="match status" value="1"/>
</dbReference>
<dbReference type="SUPFAM" id="SSF100950">
    <property type="entry name" value="NagB/RpiA/CoA transferase-like"/>
    <property type="match status" value="2"/>
</dbReference>
<evidence type="ECO:0000256" key="4">
    <source>
        <dbReference type="PIRSR" id="PIRSR000858-1"/>
    </source>
</evidence>
<dbReference type="InterPro" id="IPR004165">
    <property type="entry name" value="CoA_trans_fam_I"/>
</dbReference>
<organism evidence="5 6">
    <name type="scientific">Ichthyophthirius multifiliis</name>
    <name type="common">White spot disease agent</name>
    <name type="synonym">Ich</name>
    <dbReference type="NCBI Taxonomy" id="5932"/>
    <lineage>
        <taxon>Eukaryota</taxon>
        <taxon>Sar</taxon>
        <taxon>Alveolata</taxon>
        <taxon>Ciliophora</taxon>
        <taxon>Intramacronucleata</taxon>
        <taxon>Oligohymenophorea</taxon>
        <taxon>Hymenostomatida</taxon>
        <taxon>Ophryoglenina</taxon>
        <taxon>Ichthyophthirius</taxon>
    </lineage>
</organism>
<dbReference type="PANTHER" id="PTHR13707">
    <property type="entry name" value="KETOACID-COENZYME A TRANSFERASE"/>
    <property type="match status" value="1"/>
</dbReference>
<dbReference type="InterPro" id="IPR012791">
    <property type="entry name" value="3-oxoacid_CoA-transf_B"/>
</dbReference>
<dbReference type="eggNOG" id="KOG3822">
    <property type="taxonomic scope" value="Eukaryota"/>
</dbReference>
<dbReference type="EMBL" id="GL983744">
    <property type="protein sequence ID" value="EGR32251.1"/>
    <property type="molecule type" value="Genomic_DNA"/>
</dbReference>
<evidence type="ECO:0000256" key="1">
    <source>
        <dbReference type="ARBA" id="ARBA00007154"/>
    </source>
</evidence>